<dbReference type="GO" id="GO:0046403">
    <property type="term" value="F:polynucleotide 3'-phosphatase activity"/>
    <property type="evidence" value="ECO:0007669"/>
    <property type="project" value="TreeGrafter"/>
</dbReference>
<dbReference type="InterPro" id="IPR013954">
    <property type="entry name" value="PNK3P"/>
</dbReference>
<evidence type="ECO:0000313" key="3">
    <source>
        <dbReference type="Proteomes" id="UP000078550"/>
    </source>
</evidence>
<keyword evidence="2" id="KW-0808">Transferase</keyword>
<name>A0A1A8Z1A9_PLAOA</name>
<dbReference type="SUPFAM" id="SSF56784">
    <property type="entry name" value="HAD-like"/>
    <property type="match status" value="1"/>
</dbReference>
<dbReference type="GO" id="GO:0046404">
    <property type="term" value="F:ATP-dependent polydeoxyribonucleotide 5'-hydroxyl-kinase activity"/>
    <property type="evidence" value="ECO:0007669"/>
    <property type="project" value="TreeGrafter"/>
</dbReference>
<dbReference type="SUPFAM" id="SSF52540">
    <property type="entry name" value="P-loop containing nucleoside triphosphate hydrolases"/>
    <property type="match status" value="1"/>
</dbReference>
<dbReference type="EMBL" id="FLRE01000129">
    <property type="protein sequence ID" value="SBT37607.1"/>
    <property type="molecule type" value="Genomic_DNA"/>
</dbReference>
<dbReference type="NCBIfam" id="TIGR01664">
    <property type="entry name" value="DNA-3'-Pase"/>
    <property type="match status" value="1"/>
</dbReference>
<dbReference type="PANTHER" id="PTHR12083:SF9">
    <property type="entry name" value="BIFUNCTIONAL POLYNUCLEOTIDE PHOSPHATASE_KINASE"/>
    <property type="match status" value="1"/>
</dbReference>
<dbReference type="PANTHER" id="PTHR12083">
    <property type="entry name" value="BIFUNCTIONAL POLYNUCLEOTIDE PHOSPHATASE/KINASE"/>
    <property type="match status" value="1"/>
</dbReference>
<dbReference type="Proteomes" id="UP000078550">
    <property type="component" value="Unassembled WGS sequence"/>
</dbReference>
<protein>
    <submittedName>
        <fullName evidence="2">Bifunctional polynucleotide phosphatase/kinase, putative (PNKP)</fullName>
    </submittedName>
</protein>
<evidence type="ECO:0000313" key="2">
    <source>
        <dbReference type="EMBL" id="SBT37607.1"/>
    </source>
</evidence>
<organism evidence="2 3">
    <name type="scientific">Plasmodium ovale wallikeri</name>
    <dbReference type="NCBI Taxonomy" id="864142"/>
    <lineage>
        <taxon>Eukaryota</taxon>
        <taxon>Sar</taxon>
        <taxon>Alveolata</taxon>
        <taxon>Apicomplexa</taxon>
        <taxon>Aconoidasida</taxon>
        <taxon>Haemosporida</taxon>
        <taxon>Plasmodiidae</taxon>
        <taxon>Plasmodium</taxon>
        <taxon>Plasmodium (Plasmodium)</taxon>
    </lineage>
</organism>
<dbReference type="GO" id="GO:0006281">
    <property type="term" value="P:DNA repair"/>
    <property type="evidence" value="ECO:0007669"/>
    <property type="project" value="TreeGrafter"/>
</dbReference>
<feature type="region of interest" description="Disordered" evidence="1">
    <location>
        <begin position="269"/>
        <end position="292"/>
    </location>
</feature>
<dbReference type="Gene3D" id="3.40.50.300">
    <property type="entry name" value="P-loop containing nucleotide triphosphate hydrolases"/>
    <property type="match status" value="1"/>
</dbReference>
<proteinExistence type="predicted"/>
<dbReference type="GO" id="GO:0003690">
    <property type="term" value="F:double-stranded DNA binding"/>
    <property type="evidence" value="ECO:0007669"/>
    <property type="project" value="TreeGrafter"/>
</dbReference>
<accession>A0A1A8Z1A9</accession>
<keyword evidence="2" id="KW-0418">Kinase</keyword>
<dbReference type="InterPro" id="IPR006551">
    <property type="entry name" value="Polynucleotide_phosphatase"/>
</dbReference>
<dbReference type="AlphaFoldDB" id="A0A1A8Z1A9"/>
<dbReference type="NCBIfam" id="TIGR01662">
    <property type="entry name" value="HAD-SF-IIIA"/>
    <property type="match status" value="1"/>
</dbReference>
<dbReference type="InterPro" id="IPR023214">
    <property type="entry name" value="HAD_sf"/>
</dbReference>
<dbReference type="InterPro" id="IPR027417">
    <property type="entry name" value="P-loop_NTPase"/>
</dbReference>
<evidence type="ECO:0000256" key="1">
    <source>
        <dbReference type="SAM" id="MobiDB-lite"/>
    </source>
</evidence>
<reference evidence="3" key="1">
    <citation type="submission" date="2016-05" db="EMBL/GenBank/DDBJ databases">
        <authorList>
            <person name="Naeem Raeece"/>
        </authorList>
    </citation>
    <scope>NUCLEOTIDE SEQUENCE [LARGE SCALE GENOMIC DNA]</scope>
</reference>
<gene>
    <name evidence="2" type="ORF">POVWA2_034180</name>
</gene>
<dbReference type="InterPro" id="IPR036412">
    <property type="entry name" value="HAD-like_sf"/>
</dbReference>
<dbReference type="Pfam" id="PF08645">
    <property type="entry name" value="PNK3P"/>
    <property type="match status" value="1"/>
</dbReference>
<dbReference type="InterPro" id="IPR006549">
    <property type="entry name" value="HAD-SF_hydro_IIIA"/>
</dbReference>
<sequence>MFKRYISHFEMPNSNWNIVEDSLLYRIVKDKEDKIYKKIFAFDLDNTLILSRSFFKPAQNENDYMFYTDIIDFLKKKRSEDYKIIIFSNQKGVSTGKISLLNIVNRVDDIIQKIGIPLECYLALKNDKYRKPRTGMYKFAEENNKCKIEEIIYVGDNANRIYDDNFKKQFINHLKYIYKKNKVNVNINEIEKRLKRDYTDTDLKFALNINATFYTPEELFLNIKNNLSAEFSFIPMNLLKNEDARGTVHKKNDFLNLLQQCALLPTQQMTQTSHTKKEGTAVLESGGESGGESGTNGQFFIILIGAPGCGKTFLCDTYFPHFTKINIDSAKRKSINIVKEYIRSGKNVIIDGENAYTKNRIIYIYMAKQINKNLKVNAIFFNYSKDLVIHLNTFKLITDRSQRIHDIPTIAIQSFYKYVEKPTARENFDKIVILNDEDFVPRNFENDEQKKMFFSYLY</sequence>
<dbReference type="Gene3D" id="3.40.50.1000">
    <property type="entry name" value="HAD superfamily/HAD-like"/>
    <property type="match status" value="1"/>
</dbReference>